<feature type="transmembrane region" description="Helical" evidence="23">
    <location>
        <begin position="349"/>
        <end position="375"/>
    </location>
</feature>
<evidence type="ECO:0000313" key="28">
    <source>
        <dbReference type="RefSeq" id="XP_042559300.1"/>
    </source>
</evidence>
<evidence type="ECO:0000256" key="18">
    <source>
        <dbReference type="ARBA" id="ARBA00075970"/>
    </source>
</evidence>
<evidence type="ECO:0000256" key="19">
    <source>
        <dbReference type="ARBA" id="ARBA00076367"/>
    </source>
</evidence>
<evidence type="ECO:0000256" key="5">
    <source>
        <dbReference type="ARBA" id="ARBA00022692"/>
    </source>
</evidence>
<feature type="compositionally biased region" description="Basic residues" evidence="22">
    <location>
        <begin position="149"/>
        <end position="162"/>
    </location>
</feature>
<feature type="non-terminal residue" evidence="28">
    <location>
        <position position="863"/>
    </location>
</feature>
<dbReference type="Pfam" id="PF13426">
    <property type="entry name" value="PAS_9"/>
    <property type="match status" value="1"/>
</dbReference>
<dbReference type="GO" id="GO:0005886">
    <property type="term" value="C:plasma membrane"/>
    <property type="evidence" value="ECO:0007669"/>
    <property type="project" value="TreeGrafter"/>
</dbReference>
<evidence type="ECO:0000256" key="14">
    <source>
        <dbReference type="ARBA" id="ARBA00034430"/>
    </source>
</evidence>
<evidence type="ECO:0000256" key="13">
    <source>
        <dbReference type="ARBA" id="ARBA00023303"/>
    </source>
</evidence>
<evidence type="ECO:0000256" key="23">
    <source>
        <dbReference type="SAM" id="Phobius"/>
    </source>
</evidence>
<evidence type="ECO:0000256" key="12">
    <source>
        <dbReference type="ARBA" id="ARBA00023180"/>
    </source>
</evidence>
<evidence type="ECO:0000256" key="9">
    <source>
        <dbReference type="ARBA" id="ARBA00022989"/>
    </source>
</evidence>
<feature type="domain" description="PAC" evidence="26">
    <location>
        <begin position="93"/>
        <end position="145"/>
    </location>
</feature>
<dbReference type="NCBIfam" id="TIGR00229">
    <property type="entry name" value="sensory_box"/>
    <property type="match status" value="1"/>
</dbReference>
<evidence type="ECO:0000259" key="25">
    <source>
        <dbReference type="PROSITE" id="PS50112"/>
    </source>
</evidence>
<dbReference type="GO" id="GO:0042391">
    <property type="term" value="P:regulation of membrane potential"/>
    <property type="evidence" value="ECO:0007669"/>
    <property type="project" value="TreeGrafter"/>
</dbReference>
<dbReference type="GeneID" id="105891172"/>
<feature type="region of interest" description="Disordered" evidence="22">
    <location>
        <begin position="745"/>
        <end position="782"/>
    </location>
</feature>
<protein>
    <recommendedName>
        <fullName evidence="17">Voltage-gated delayed rectifier potassium channel KCNH4</fullName>
    </recommendedName>
    <alternativeName>
        <fullName evidence="21">Brain-specific eag-like channel 2</fullName>
    </alternativeName>
    <alternativeName>
        <fullName evidence="19">Ether-a-go-go-like potassium channel 1</fullName>
    </alternativeName>
    <alternativeName>
        <fullName evidence="18">Potassium voltage-gated channel subfamily H member 4</fullName>
    </alternativeName>
    <alternativeName>
        <fullName evidence="20">Voltage-gated potassium channel subunit Kv12.3</fullName>
    </alternativeName>
</protein>
<dbReference type="InterPro" id="IPR000014">
    <property type="entry name" value="PAS"/>
</dbReference>
<dbReference type="Pfam" id="PF00520">
    <property type="entry name" value="Ion_trans"/>
    <property type="match status" value="1"/>
</dbReference>
<comment type="similarity">
    <text evidence="16">Belongs to the potassium channel family. H (Eag) (TC 1.A.1.20) subfamily. Kv12.3/KCNH4 sub-subfamily.</text>
</comment>
<name>A0A8M1K9Z1_CLUHA</name>
<comment type="subunit">
    <text evidence="2">The potassium channel is probably composed of a homo- or heterotetrameric complex of pore-forming alpha subunits that can associate with modulating beta subunits.</text>
</comment>
<keyword evidence="10" id="KW-0406">Ion transport</keyword>
<dbReference type="PROSITE" id="PS50042">
    <property type="entry name" value="CNMP_BINDING_3"/>
    <property type="match status" value="1"/>
</dbReference>
<feature type="transmembrane region" description="Helical" evidence="23">
    <location>
        <begin position="305"/>
        <end position="328"/>
    </location>
</feature>
<dbReference type="FunFam" id="2.60.120.10:FF:000014">
    <property type="entry name" value="Potassium voltage-gated channel, subfamily H (Eag-related), member 4"/>
    <property type="match status" value="1"/>
</dbReference>
<evidence type="ECO:0000256" key="2">
    <source>
        <dbReference type="ARBA" id="ARBA00011552"/>
    </source>
</evidence>
<dbReference type="Proteomes" id="UP000515152">
    <property type="component" value="Chromosome 23"/>
</dbReference>
<comment type="subcellular location">
    <subcellularLocation>
        <location evidence="1">Membrane</location>
        <topology evidence="1">Multi-pass membrane protein</topology>
    </subcellularLocation>
</comment>
<dbReference type="SMART" id="SM00100">
    <property type="entry name" value="cNMP"/>
    <property type="match status" value="1"/>
</dbReference>
<evidence type="ECO:0000256" key="17">
    <source>
        <dbReference type="ARBA" id="ARBA00074373"/>
    </source>
</evidence>
<evidence type="ECO:0000259" key="24">
    <source>
        <dbReference type="PROSITE" id="PS50042"/>
    </source>
</evidence>
<keyword evidence="11 23" id="KW-0472">Membrane</keyword>
<evidence type="ECO:0000256" key="11">
    <source>
        <dbReference type="ARBA" id="ARBA00023136"/>
    </source>
</evidence>
<dbReference type="GO" id="GO:0005249">
    <property type="term" value="F:voltage-gated potassium channel activity"/>
    <property type="evidence" value="ECO:0007669"/>
    <property type="project" value="TreeGrafter"/>
</dbReference>
<feature type="domain" description="PAS" evidence="25">
    <location>
        <begin position="14"/>
        <end position="90"/>
    </location>
</feature>
<evidence type="ECO:0000256" key="21">
    <source>
        <dbReference type="ARBA" id="ARBA00083198"/>
    </source>
</evidence>
<gene>
    <name evidence="28" type="primary">LOC105891172</name>
</gene>
<sequence length="863" mass="97287">MPVMKGLLAPQNTFLDTIATRFDGTHSNFLLGNAQGHRGYPIVYCSDGFCELTGFVRTEVMQKNCSCQFLYGAGTSEHVAQQMQKALEGREEYQTEVQFYRKNGVAFWCLLDIVPIKNEKGEMVLFLFSFKDITDTHGKVQHRRDEDKRRRKSSNSHLSAARKRGRSMLYQFTSHFSRGGKSEVNISTNMFEKPSLPEYKVATVQKSRFILLHYSISKALWDWMILLATFYVAVTVPYNVCFTAYNDQETASRSTIVSDIAVEMLFILDIILNFRTTYVSESGQVVYDSRSICLHYATTWFFVDLVAALPFDLLYAFNITVTSLVHLLKTVRLLRLLRLLQKLDRYSQYSAMVLTLLMSMFALLAHWMACIWYVIGRKEMESHDPEVWDIGWLHELGKRLETPYVNSTVGGPSVRSAYIASLYFTLSSLTSVGFGNVCANTDAEKIFSVCTMLIGALMHAVVFGNVTAIIQRMYSRRSQYHTRMKDLKDFIRVHGLPQQLKQRMLEYFQTTWSVNNGIDANELLHDFPDELRADIAMHLNKDILQLPVFEGASRGCLRSLSLHIKTTFCAPGEYLIRQGDALHADYFVCSGSLEVLKDGMVLAILGKGDLIGSDLPCHDHVIKTNADVKALTYCDMQYINVRALREVLELYPEYASTFTSDIHHNLTYNLREGSEAEVRLDLADSKIPAIVETSEDASDDFFHLSPASRSRKNLLLPSLGNPVRRTSLSNLLGDELRQFNVLRRVRSPAPSPKVAPKRDHAPQQVGALQHHDNGGGGAGSLRKPANLLIPTVSCCGPPDLSPRVVDGVEDNGRTFHFNVEQHGAKASSTRKAHDPAQVNAKLLQDTEEVRQSISQLNNKVGYT</sequence>
<evidence type="ECO:0000256" key="8">
    <source>
        <dbReference type="ARBA" id="ARBA00022958"/>
    </source>
</evidence>
<dbReference type="InterPro" id="IPR005821">
    <property type="entry name" value="Ion_trans_dom"/>
</dbReference>
<dbReference type="Pfam" id="PF00027">
    <property type="entry name" value="cNMP_binding"/>
    <property type="match status" value="1"/>
</dbReference>
<feature type="compositionally biased region" description="Basic and acidic residues" evidence="22">
    <location>
        <begin position="139"/>
        <end position="148"/>
    </location>
</feature>
<evidence type="ECO:0000256" key="4">
    <source>
        <dbReference type="ARBA" id="ARBA00022538"/>
    </source>
</evidence>
<proteinExistence type="inferred from homology"/>
<evidence type="ECO:0000256" key="20">
    <source>
        <dbReference type="ARBA" id="ARBA00082973"/>
    </source>
</evidence>
<dbReference type="FunFam" id="1.10.1200.260:FF:000002">
    <property type="entry name" value="Potassium voltage-gated channel subfamily H member 8"/>
    <property type="match status" value="1"/>
</dbReference>
<keyword evidence="27" id="KW-1185">Reference proteome</keyword>
<dbReference type="InterPro" id="IPR000595">
    <property type="entry name" value="cNMP-bd_dom"/>
</dbReference>
<comment type="catalytic activity">
    <reaction evidence="14">
        <text>K(+)(in) = K(+)(out)</text>
        <dbReference type="Rhea" id="RHEA:29463"/>
        <dbReference type="ChEBI" id="CHEBI:29103"/>
    </reaction>
</comment>
<keyword evidence="6" id="KW-0631">Potassium channel</keyword>
<comment type="function">
    <text evidence="15">Pore-forming (alpha) subunit of a voltage-gated delayed rectifier. Activates at more negative voltages, exhibits fast prepulse-independent activation kinetics and deactivates much more slowly, but shows no inactivation.</text>
</comment>
<keyword evidence="8" id="KW-0630">Potassium</keyword>
<feature type="transmembrane region" description="Helical" evidence="23">
    <location>
        <begin position="446"/>
        <end position="470"/>
    </location>
</feature>
<evidence type="ECO:0000313" key="27">
    <source>
        <dbReference type="Proteomes" id="UP000515152"/>
    </source>
</evidence>
<feature type="transmembrane region" description="Helical" evidence="23">
    <location>
        <begin position="220"/>
        <end position="244"/>
    </location>
</feature>
<dbReference type="AlphaFoldDB" id="A0A8M1K9Z1"/>
<accession>A0A8M1K9Z1</accession>
<keyword evidence="5 23" id="KW-0812">Transmembrane</keyword>
<dbReference type="FunFam" id="3.30.450.20:FF:000001">
    <property type="entry name" value="Potassium voltage-gated channel subfamily H member 7"/>
    <property type="match status" value="1"/>
</dbReference>
<dbReference type="PROSITE" id="PS50112">
    <property type="entry name" value="PAS"/>
    <property type="match status" value="1"/>
</dbReference>
<keyword evidence="7" id="KW-0851">Voltage-gated channel</keyword>
<keyword evidence="9 23" id="KW-1133">Transmembrane helix</keyword>
<dbReference type="PANTHER" id="PTHR10217">
    <property type="entry name" value="VOLTAGE AND LIGAND GATED POTASSIUM CHANNEL"/>
    <property type="match status" value="1"/>
</dbReference>
<feature type="region of interest" description="Disordered" evidence="22">
    <location>
        <begin position="139"/>
        <end position="162"/>
    </location>
</feature>
<dbReference type="InterPro" id="IPR000700">
    <property type="entry name" value="PAS-assoc_C"/>
</dbReference>
<keyword evidence="4" id="KW-0633">Potassium transport</keyword>
<evidence type="ECO:0000256" key="16">
    <source>
        <dbReference type="ARBA" id="ARBA00061598"/>
    </source>
</evidence>
<dbReference type="InterPro" id="IPR050818">
    <property type="entry name" value="KCNH_animal-type"/>
</dbReference>
<keyword evidence="3" id="KW-0813">Transport</keyword>
<dbReference type="RefSeq" id="XP_042559300.1">
    <property type="nucleotide sequence ID" value="XM_042703366.1"/>
</dbReference>
<evidence type="ECO:0000256" key="6">
    <source>
        <dbReference type="ARBA" id="ARBA00022826"/>
    </source>
</evidence>
<feature type="transmembrane region" description="Helical" evidence="23">
    <location>
        <begin position="256"/>
        <end position="274"/>
    </location>
</feature>
<dbReference type="PROSITE" id="PS50113">
    <property type="entry name" value="PAC"/>
    <property type="match status" value="1"/>
</dbReference>
<evidence type="ECO:0000256" key="22">
    <source>
        <dbReference type="SAM" id="MobiDB-lite"/>
    </source>
</evidence>
<evidence type="ECO:0000259" key="26">
    <source>
        <dbReference type="PROSITE" id="PS50113"/>
    </source>
</evidence>
<reference evidence="28" key="1">
    <citation type="submission" date="2025-08" db="UniProtKB">
        <authorList>
            <consortium name="RefSeq"/>
        </authorList>
    </citation>
    <scope>IDENTIFICATION</scope>
</reference>
<evidence type="ECO:0000256" key="10">
    <source>
        <dbReference type="ARBA" id="ARBA00023065"/>
    </source>
</evidence>
<dbReference type="KEGG" id="char:105891172"/>
<dbReference type="GO" id="GO:0034702">
    <property type="term" value="C:monoatomic ion channel complex"/>
    <property type="evidence" value="ECO:0007669"/>
    <property type="project" value="UniProtKB-KW"/>
</dbReference>
<dbReference type="SMART" id="SM00086">
    <property type="entry name" value="PAC"/>
    <property type="match status" value="1"/>
</dbReference>
<dbReference type="CDD" id="cd00038">
    <property type="entry name" value="CAP_ED"/>
    <property type="match status" value="1"/>
</dbReference>
<evidence type="ECO:0000256" key="7">
    <source>
        <dbReference type="ARBA" id="ARBA00022882"/>
    </source>
</evidence>
<keyword evidence="13" id="KW-0407">Ion channel</keyword>
<organism evidence="27 28">
    <name type="scientific">Clupea harengus</name>
    <name type="common">Atlantic herring</name>
    <dbReference type="NCBI Taxonomy" id="7950"/>
    <lineage>
        <taxon>Eukaryota</taxon>
        <taxon>Metazoa</taxon>
        <taxon>Chordata</taxon>
        <taxon>Craniata</taxon>
        <taxon>Vertebrata</taxon>
        <taxon>Euteleostomi</taxon>
        <taxon>Actinopterygii</taxon>
        <taxon>Neopterygii</taxon>
        <taxon>Teleostei</taxon>
        <taxon>Clupei</taxon>
        <taxon>Clupeiformes</taxon>
        <taxon>Clupeoidei</taxon>
        <taxon>Clupeidae</taxon>
        <taxon>Clupea</taxon>
    </lineage>
</organism>
<dbReference type="OrthoDB" id="426293at2759"/>
<evidence type="ECO:0000256" key="3">
    <source>
        <dbReference type="ARBA" id="ARBA00022448"/>
    </source>
</evidence>
<evidence type="ECO:0000256" key="1">
    <source>
        <dbReference type="ARBA" id="ARBA00004141"/>
    </source>
</evidence>
<feature type="transmembrane region" description="Helical" evidence="23">
    <location>
        <begin position="417"/>
        <end position="439"/>
    </location>
</feature>
<dbReference type="PANTHER" id="PTHR10217:SF630">
    <property type="entry name" value="POTASSIUM VOLTAGE-GATED CHANNEL SUBFAMILY H MEMBER 4"/>
    <property type="match status" value="1"/>
</dbReference>
<dbReference type="CDD" id="cd00130">
    <property type="entry name" value="PAS"/>
    <property type="match status" value="1"/>
</dbReference>
<feature type="domain" description="Cyclic nucleotide-binding" evidence="24">
    <location>
        <begin position="548"/>
        <end position="648"/>
    </location>
</feature>
<evidence type="ECO:0000256" key="15">
    <source>
        <dbReference type="ARBA" id="ARBA00058898"/>
    </source>
</evidence>
<dbReference type="InterPro" id="IPR001610">
    <property type="entry name" value="PAC"/>
</dbReference>
<keyword evidence="12" id="KW-0325">Glycoprotein</keyword>